<dbReference type="CDD" id="cd14037">
    <property type="entry name" value="STKc_NAK_like"/>
    <property type="match status" value="1"/>
</dbReference>
<dbReference type="Gene3D" id="1.10.510.10">
    <property type="entry name" value="Transferase(Phosphotransferase) domain 1"/>
    <property type="match status" value="1"/>
</dbReference>
<protein>
    <recommendedName>
        <fullName evidence="3">Protein kinase domain-containing protein</fullName>
    </recommendedName>
</protein>
<dbReference type="PROSITE" id="PS50011">
    <property type="entry name" value="PROTEIN_KINASE_DOM"/>
    <property type="match status" value="1"/>
</dbReference>
<feature type="compositionally biased region" description="Basic and acidic residues" evidence="2">
    <location>
        <begin position="327"/>
        <end position="341"/>
    </location>
</feature>
<comment type="caution">
    <text evidence="4">The sequence shown here is derived from an EMBL/GenBank/DDBJ whole genome shotgun (WGS) entry which is preliminary data.</text>
</comment>
<evidence type="ECO:0000313" key="5">
    <source>
        <dbReference type="Proteomes" id="UP001642483"/>
    </source>
</evidence>
<dbReference type="InterPro" id="IPR008271">
    <property type="entry name" value="Ser/Thr_kinase_AS"/>
</dbReference>
<dbReference type="PROSITE" id="PS00108">
    <property type="entry name" value="PROTEIN_KINASE_ST"/>
    <property type="match status" value="1"/>
</dbReference>
<feature type="compositionally biased region" description="Polar residues" evidence="2">
    <location>
        <begin position="1028"/>
        <end position="1045"/>
    </location>
</feature>
<feature type="domain" description="Protein kinase" evidence="3">
    <location>
        <begin position="25"/>
        <end position="293"/>
    </location>
</feature>
<dbReference type="PANTHER" id="PTHR47907">
    <property type="entry name" value="PROTEIN KINASE DOMAIN-CONTAINING PROTEIN"/>
    <property type="match status" value="1"/>
</dbReference>
<feature type="compositionally biased region" description="Polar residues" evidence="2">
    <location>
        <begin position="899"/>
        <end position="909"/>
    </location>
</feature>
<dbReference type="InterPro" id="IPR011009">
    <property type="entry name" value="Kinase-like_dom_sf"/>
</dbReference>
<organism evidence="4 5">
    <name type="scientific">Clavelina lepadiformis</name>
    <name type="common">Light-bulb sea squirt</name>
    <name type="synonym">Ascidia lepadiformis</name>
    <dbReference type="NCBI Taxonomy" id="159417"/>
    <lineage>
        <taxon>Eukaryota</taxon>
        <taxon>Metazoa</taxon>
        <taxon>Chordata</taxon>
        <taxon>Tunicata</taxon>
        <taxon>Ascidiacea</taxon>
        <taxon>Aplousobranchia</taxon>
        <taxon>Clavelinidae</taxon>
        <taxon>Clavelina</taxon>
    </lineage>
</organism>
<dbReference type="EMBL" id="CAWYQH010000035">
    <property type="protein sequence ID" value="CAK8676566.1"/>
    <property type="molecule type" value="Genomic_DNA"/>
</dbReference>
<feature type="compositionally biased region" description="Basic residues" evidence="2">
    <location>
        <begin position="967"/>
        <end position="978"/>
    </location>
</feature>
<dbReference type="Proteomes" id="UP001642483">
    <property type="component" value="Unassembled WGS sequence"/>
</dbReference>
<dbReference type="PANTHER" id="PTHR47907:SF4">
    <property type="entry name" value="BMP-2-INDUCIBLE PROTEIN KINASE ISOFORM X1"/>
    <property type="match status" value="1"/>
</dbReference>
<dbReference type="InterPro" id="IPR000719">
    <property type="entry name" value="Prot_kinase_dom"/>
</dbReference>
<keyword evidence="1" id="KW-0175">Coiled coil</keyword>
<keyword evidence="5" id="KW-1185">Reference proteome</keyword>
<dbReference type="SMART" id="SM00220">
    <property type="entry name" value="S_TKc"/>
    <property type="match status" value="1"/>
</dbReference>
<feature type="compositionally biased region" description="Polar residues" evidence="2">
    <location>
        <begin position="718"/>
        <end position="739"/>
    </location>
</feature>
<evidence type="ECO:0000256" key="1">
    <source>
        <dbReference type="SAM" id="Coils"/>
    </source>
</evidence>
<feature type="coiled-coil region" evidence="1">
    <location>
        <begin position="483"/>
        <end position="535"/>
    </location>
</feature>
<feature type="region of interest" description="Disordered" evidence="2">
    <location>
        <begin position="716"/>
        <end position="739"/>
    </location>
</feature>
<reference evidence="4 5" key="1">
    <citation type="submission" date="2024-02" db="EMBL/GenBank/DDBJ databases">
        <authorList>
            <person name="Daric V."/>
            <person name="Darras S."/>
        </authorList>
    </citation>
    <scope>NUCLEOTIDE SEQUENCE [LARGE SCALE GENOMIC DNA]</scope>
</reference>
<accession>A0ABP0FCU1</accession>
<evidence type="ECO:0000313" key="4">
    <source>
        <dbReference type="EMBL" id="CAK8676566.1"/>
    </source>
</evidence>
<feature type="region of interest" description="Disordered" evidence="2">
    <location>
        <begin position="327"/>
        <end position="410"/>
    </location>
</feature>
<sequence length="1070" mass="118914">MKKFLMQKPGSEFIGQVLKVSRYNVSIEEVIAEGGFSMVFLGKISSGQKVALKRMFVNNKVDLQVCQREIDIMKQHGHHKNIVRFLDASILPSSNNPGVFEVLFLMEYCRAGHIVQLMNTRIGSGFSQTEVLKIFCDVVESVAVLHHSKPPIVHRDLKVENVLLHDSGNYVLCDFGSATTVVMDPKAPGSRLVVEEEITKYTTLSYRSPEMVELFKGKRIGTPSDIWALGCLLYKLCFFSLPFGESTLSIQSGSFTIPDDSKYTKDIHCLIRFMLEPDPDMRPDIFQVAHFAFKAANLHNPVRNVNNVTTPKVLPSPLTQSQAEEMKEIAKQKEAQNKADTIDPDAPAETSIAPRKRPQGKQFSLAVANPQPHTTSVKSQFQSPAQPQTRPVAPMRQQVKTEKQTSSPAGVDPRLLIHQTKLVEEGQALALQHIRPLQQQIFVINQKINALKQQALQQPALMPMIQPQVYQLQQEGLFASQKLQQAQLKMQKVQEALTAIRQVAQQQANVVSMQEQQLQQNLMQQQLQQERLKQEYQMHLQHQQNQQQLLHQQQQMLLQQQQYMQQQQGLQQQEAVVDHLSVSNTPLKVSNSAENNESSRDAPQQSVRILPVLLGGRGSVSEISGYHTAPSNDDAIKRHRRSQSDVTLMTSHMRSKPNNGLVDLPDGAAMAENKFKSSSSNSLTPEFEGWNPFYGDSFVKKNTDCNMDDEFDEFFTTRHPSTNDMNRNSVTIEDNGQRQSKCANEEQAVAVEGRAMFDVADIATAEDVTATNSVDVDLMQDILQETCNEFDNNNLSLINNVSVSTAFGPKVSASVASTVTTGGLRAFGVVGYSREARAQKKDEDGLDAPTLSSHSRTESFGSDIFTNAPFSAGEALESLNEEQATNLFGCAPFEVSIQPSASSEQTSDELPSFNPFDAAPFEVKSGKNATPKRTVPNENSHGQETDLFGASPFIPHGDSAEKIENKLHRKPAVRHRRPSPATMHELQEQKENLHSPPQNRQRKISRSSSNSSNGGGPLTPRSEMKNLRMQTTPHIGSNKTDLSDGQSILFEGLDNKDLFGLAPFTVGPDS</sequence>
<evidence type="ECO:0000259" key="3">
    <source>
        <dbReference type="PROSITE" id="PS50011"/>
    </source>
</evidence>
<feature type="region of interest" description="Disordered" evidence="2">
    <location>
        <begin position="899"/>
        <end position="1045"/>
    </location>
</feature>
<feature type="compositionally biased region" description="Polar residues" evidence="2">
    <location>
        <begin position="371"/>
        <end position="389"/>
    </location>
</feature>
<dbReference type="InterPro" id="IPR051744">
    <property type="entry name" value="AP2_assoc_SerThr_kinase"/>
</dbReference>
<feature type="region of interest" description="Disordered" evidence="2">
    <location>
        <begin position="838"/>
        <end position="858"/>
    </location>
</feature>
<gene>
    <name evidence="4" type="ORF">CVLEPA_LOCUS6024</name>
</gene>
<dbReference type="Pfam" id="PF00069">
    <property type="entry name" value="Pkinase"/>
    <property type="match status" value="1"/>
</dbReference>
<evidence type="ECO:0000256" key="2">
    <source>
        <dbReference type="SAM" id="MobiDB-lite"/>
    </source>
</evidence>
<dbReference type="SUPFAM" id="SSF56112">
    <property type="entry name" value="Protein kinase-like (PK-like)"/>
    <property type="match status" value="1"/>
</dbReference>
<proteinExistence type="predicted"/>
<name>A0ABP0FCU1_CLALP</name>